<evidence type="ECO:0000313" key="2">
    <source>
        <dbReference type="EMBL" id="TKW04513.1"/>
    </source>
</evidence>
<dbReference type="InterPro" id="IPR053197">
    <property type="entry name" value="F-box_SCFL_complex_component"/>
</dbReference>
<keyword evidence="1" id="KW-1133">Transmembrane helix</keyword>
<dbReference type="Proteomes" id="UP000298652">
    <property type="component" value="Chromosome 7"/>
</dbReference>
<organism evidence="2 3">
    <name type="scientific">Setaria viridis</name>
    <name type="common">Green bristlegrass</name>
    <name type="synonym">Setaria italica subsp. viridis</name>
    <dbReference type="NCBI Taxonomy" id="4556"/>
    <lineage>
        <taxon>Eukaryota</taxon>
        <taxon>Viridiplantae</taxon>
        <taxon>Streptophyta</taxon>
        <taxon>Embryophyta</taxon>
        <taxon>Tracheophyta</taxon>
        <taxon>Spermatophyta</taxon>
        <taxon>Magnoliopsida</taxon>
        <taxon>Liliopsida</taxon>
        <taxon>Poales</taxon>
        <taxon>Poaceae</taxon>
        <taxon>PACMAD clade</taxon>
        <taxon>Panicoideae</taxon>
        <taxon>Panicodae</taxon>
        <taxon>Paniceae</taxon>
        <taxon>Cenchrinae</taxon>
        <taxon>Setaria</taxon>
    </lineage>
</organism>
<keyword evidence="1" id="KW-0472">Membrane</keyword>
<sequence>MQAKAAKKNWRRNTKLVENPRSHALLQVECRQVEGVGKTRRRAMGGRAEGHFVILIYIGLVVCWAFPSGPARVKNPPPVLGVAFPCFFCTAGRSSESFQELTIWMPRETLDLDGGGAREKGSWRWVGLWRTVPCLNIDQREFGATDEPEDWTADKTPETVRFLNFVDKLLVFHRAESLNTFRFCVSNWHGHAAAHRYLRRGIECCPEVLELCYSYYDDYELPPLGSDLKLEGCLIAYPKIMSATLKNLAIIIDCRTHWGHVLTVTTPALISFHLVIIPTEWYWNGILVDEMPSLIKASISFKYHMCTGRIPHKGPFKLLCSLFNMRCLELSGSETLWNLHEGLDTFPTFPNFRTLVFNGCDTSDNFILECFLNNANSLEKLTLQYCKLAEVSKKRKRIANPKMMSPELPQDAHAPAFECPNLRFTEIRYREGDFDELFGHLSGVWKNLQKSTITLTKA</sequence>
<dbReference type="SUPFAM" id="SSF52047">
    <property type="entry name" value="RNI-like"/>
    <property type="match status" value="1"/>
</dbReference>
<dbReference type="OMA" id="TIWMPRE"/>
<name>A0A4U6TTT1_SETVI</name>
<keyword evidence="1" id="KW-0812">Transmembrane</keyword>
<accession>A0A4U6TTT1</accession>
<dbReference type="AlphaFoldDB" id="A0A4U6TTT1"/>
<dbReference type="Gene3D" id="3.80.10.10">
    <property type="entry name" value="Ribonuclease Inhibitor"/>
    <property type="match status" value="1"/>
</dbReference>
<proteinExistence type="predicted"/>
<evidence type="ECO:0000256" key="1">
    <source>
        <dbReference type="SAM" id="Phobius"/>
    </source>
</evidence>
<gene>
    <name evidence="2" type="ORF">SEVIR_7G114900v2</name>
</gene>
<dbReference type="PANTHER" id="PTHR34223">
    <property type="entry name" value="OS11G0201299 PROTEIN"/>
    <property type="match status" value="1"/>
</dbReference>
<protein>
    <submittedName>
        <fullName evidence="2">Uncharacterized protein</fullName>
    </submittedName>
</protein>
<dbReference type="Gramene" id="TKW04513">
    <property type="protein sequence ID" value="TKW04513"/>
    <property type="gene ID" value="SEVIR_7G114900v2"/>
</dbReference>
<dbReference type="InterPro" id="IPR032675">
    <property type="entry name" value="LRR_dom_sf"/>
</dbReference>
<feature type="transmembrane region" description="Helical" evidence="1">
    <location>
        <begin position="48"/>
        <end position="67"/>
    </location>
</feature>
<dbReference type="EMBL" id="CM016558">
    <property type="protein sequence ID" value="TKW04513.1"/>
    <property type="molecule type" value="Genomic_DNA"/>
</dbReference>
<reference evidence="2" key="1">
    <citation type="submission" date="2019-03" db="EMBL/GenBank/DDBJ databases">
        <title>WGS assembly of Setaria viridis.</title>
        <authorList>
            <person name="Huang P."/>
            <person name="Jenkins J."/>
            <person name="Grimwood J."/>
            <person name="Barry K."/>
            <person name="Healey A."/>
            <person name="Mamidi S."/>
            <person name="Sreedasyam A."/>
            <person name="Shu S."/>
            <person name="Feldman M."/>
            <person name="Wu J."/>
            <person name="Yu Y."/>
            <person name="Chen C."/>
            <person name="Johnson J."/>
            <person name="Rokhsar D."/>
            <person name="Baxter I."/>
            <person name="Schmutz J."/>
            <person name="Brutnell T."/>
            <person name="Kellogg E."/>
        </authorList>
    </citation>
    <scope>NUCLEOTIDE SEQUENCE [LARGE SCALE GENOMIC DNA]</scope>
</reference>
<dbReference type="PANTHER" id="PTHR34223:SF102">
    <property type="entry name" value="F-BOX DOMAIN-CONTAINING PROTEIN"/>
    <property type="match status" value="1"/>
</dbReference>
<evidence type="ECO:0000313" key="3">
    <source>
        <dbReference type="Proteomes" id="UP000298652"/>
    </source>
</evidence>
<keyword evidence="3" id="KW-1185">Reference proteome</keyword>